<dbReference type="Proteomes" id="UP000036681">
    <property type="component" value="Unplaced"/>
</dbReference>
<sequence>MYAHVKTGVSLARYVIQCWRSNHEWIIEEYRASRDERYSHKLEQLRRKINGKLLLIFMHRDFFVMLQNASAILPPSIPITGQVCQRHANDSSC</sequence>
<protein>
    <submittedName>
        <fullName evidence="2">Helitron_like_N domain-containing protein</fullName>
    </submittedName>
</protein>
<keyword evidence="1" id="KW-1185">Reference proteome</keyword>
<dbReference type="WBParaSite" id="ALUE_0002169401-mRNA-1">
    <property type="protein sequence ID" value="ALUE_0002169401-mRNA-1"/>
    <property type="gene ID" value="ALUE_0002169401"/>
</dbReference>
<evidence type="ECO:0000313" key="1">
    <source>
        <dbReference type="Proteomes" id="UP000036681"/>
    </source>
</evidence>
<dbReference type="AlphaFoldDB" id="A0A0M3ISG6"/>
<reference evidence="2" key="1">
    <citation type="submission" date="2017-02" db="UniProtKB">
        <authorList>
            <consortium name="WormBaseParasite"/>
        </authorList>
    </citation>
    <scope>IDENTIFICATION</scope>
</reference>
<evidence type="ECO:0000313" key="2">
    <source>
        <dbReference type="WBParaSite" id="ALUE_0002169401-mRNA-1"/>
    </source>
</evidence>
<name>A0A0M3ISG6_ASCLU</name>
<accession>A0A0M3ISG6</accession>
<proteinExistence type="predicted"/>
<organism evidence="1 2">
    <name type="scientific">Ascaris lumbricoides</name>
    <name type="common">Giant roundworm</name>
    <dbReference type="NCBI Taxonomy" id="6252"/>
    <lineage>
        <taxon>Eukaryota</taxon>
        <taxon>Metazoa</taxon>
        <taxon>Ecdysozoa</taxon>
        <taxon>Nematoda</taxon>
        <taxon>Chromadorea</taxon>
        <taxon>Rhabditida</taxon>
        <taxon>Spirurina</taxon>
        <taxon>Ascaridomorpha</taxon>
        <taxon>Ascaridoidea</taxon>
        <taxon>Ascarididae</taxon>
        <taxon>Ascaris</taxon>
    </lineage>
</organism>